<name>A0A1G8QCY6_9RHOB</name>
<protein>
    <submittedName>
        <fullName evidence="2">Predicted flavoprotein CzcO associated with the cation diffusion facilitator CzcD</fullName>
    </submittedName>
</protein>
<dbReference type="Proteomes" id="UP000199093">
    <property type="component" value="Unassembled WGS sequence"/>
</dbReference>
<evidence type="ECO:0000256" key="1">
    <source>
        <dbReference type="ARBA" id="ARBA00023002"/>
    </source>
</evidence>
<dbReference type="Gene3D" id="3.50.50.60">
    <property type="entry name" value="FAD/NAD(P)-binding domain"/>
    <property type="match status" value="1"/>
</dbReference>
<dbReference type="GO" id="GO:0050660">
    <property type="term" value="F:flavin adenine dinucleotide binding"/>
    <property type="evidence" value="ECO:0007669"/>
    <property type="project" value="TreeGrafter"/>
</dbReference>
<proteinExistence type="predicted"/>
<dbReference type="Pfam" id="PF13738">
    <property type="entry name" value="Pyr_redox_3"/>
    <property type="match status" value="1"/>
</dbReference>
<keyword evidence="1" id="KW-0560">Oxidoreductase</keyword>
<dbReference type="AlphaFoldDB" id="A0A1G8QCY6"/>
<dbReference type="RefSeq" id="WP_089849163.1">
    <property type="nucleotide sequence ID" value="NZ_FNEJ01000015.1"/>
</dbReference>
<reference evidence="2 3" key="1">
    <citation type="submission" date="2016-10" db="EMBL/GenBank/DDBJ databases">
        <authorList>
            <person name="de Groot N.N."/>
        </authorList>
    </citation>
    <scope>NUCLEOTIDE SEQUENCE [LARGE SCALE GENOMIC DNA]</scope>
    <source>
        <strain evidence="2 3">DSM 26424</strain>
    </source>
</reference>
<dbReference type="SUPFAM" id="SSF51905">
    <property type="entry name" value="FAD/NAD(P)-binding domain"/>
    <property type="match status" value="1"/>
</dbReference>
<organism evidence="2 3">
    <name type="scientific">Salipiger marinus</name>
    <dbReference type="NCBI Taxonomy" id="555512"/>
    <lineage>
        <taxon>Bacteria</taxon>
        <taxon>Pseudomonadati</taxon>
        <taxon>Pseudomonadota</taxon>
        <taxon>Alphaproteobacteria</taxon>
        <taxon>Rhodobacterales</taxon>
        <taxon>Roseobacteraceae</taxon>
        <taxon>Salipiger</taxon>
    </lineage>
</organism>
<dbReference type="STRING" id="555512.SAMN04487993_101539"/>
<dbReference type="PANTHER" id="PTHR43539:SF91">
    <property type="entry name" value="FAD-DEPENDENT URATE HYDROXYLASE"/>
    <property type="match status" value="1"/>
</dbReference>
<dbReference type="OrthoDB" id="8671611at2"/>
<dbReference type="PRINTS" id="PR00411">
    <property type="entry name" value="PNDRDTASEI"/>
</dbReference>
<dbReference type="PANTHER" id="PTHR43539">
    <property type="entry name" value="FLAVIN-BINDING MONOOXYGENASE-LIKE PROTEIN (AFU_ORTHOLOGUE AFUA_4G09220)"/>
    <property type="match status" value="1"/>
</dbReference>
<dbReference type="InterPro" id="IPR036188">
    <property type="entry name" value="FAD/NAD-bd_sf"/>
</dbReference>
<keyword evidence="3" id="KW-1185">Reference proteome</keyword>
<sequence>MTGLATLEARLAEDLACLALPAAPWVPAREGVTDVLVVGAGMCGLAALAELRLLGIDRSLAVDAAPAGLEGPWDTFARMRTLRSPKSLTGPALGLPALTFRAWFTAQWGAPAWAALDKIPKGQWMDYLRWYRRVLALPVRNDTRLTDLRGEGDLLRATLQTPQGPEVLLARRVVLATGRSGLGGGAVPAVLQGIDRRFWAHSAEEIDFAALRGRDLVVLGAGASAMDNAATALEAGAARVDLLIRRATIPAVNKLTGIGSPGTELGLGHVSDAWKLRIHHYAATQQVPPPAHSVRRVAAHANAAFHLDCALTGAAVQDGRLRLDTSRGSFATDFVIAATGFRNDFADRPELADLAPHVLCWADRADFPADLPKDGPLGQAPYLAPDFTFRERVPGACPALARLHCFNDAAMLSHGKVSGDIPAVSVGAKRLGRAIAAEFFAEDVETQFARLQAYDTPELREGDYHAAPHLPQARRGG</sequence>
<dbReference type="GO" id="GO:0004497">
    <property type="term" value="F:monooxygenase activity"/>
    <property type="evidence" value="ECO:0007669"/>
    <property type="project" value="TreeGrafter"/>
</dbReference>
<evidence type="ECO:0000313" key="3">
    <source>
        <dbReference type="Proteomes" id="UP000199093"/>
    </source>
</evidence>
<evidence type="ECO:0000313" key="2">
    <source>
        <dbReference type="EMBL" id="SDJ02305.1"/>
    </source>
</evidence>
<gene>
    <name evidence="2" type="ORF">SAMN04487993_101539</name>
</gene>
<dbReference type="InterPro" id="IPR050982">
    <property type="entry name" value="Auxin_biosynth/cation_transpt"/>
</dbReference>
<dbReference type="EMBL" id="FNEJ01000015">
    <property type="protein sequence ID" value="SDJ02305.1"/>
    <property type="molecule type" value="Genomic_DNA"/>
</dbReference>
<accession>A0A1G8QCY6</accession>